<feature type="compositionally biased region" description="Polar residues" evidence="1">
    <location>
        <begin position="25"/>
        <end position="47"/>
    </location>
</feature>
<dbReference type="Proteomes" id="UP000465112">
    <property type="component" value="Chromosome 15"/>
</dbReference>
<proteinExistence type="predicted"/>
<keyword evidence="3" id="KW-1185">Reference proteome</keyword>
<accession>A0A6A5EBQ1</accession>
<feature type="region of interest" description="Disordered" evidence="1">
    <location>
        <begin position="1"/>
        <end position="60"/>
    </location>
</feature>
<evidence type="ECO:0000313" key="3">
    <source>
        <dbReference type="Proteomes" id="UP000465112"/>
    </source>
</evidence>
<gene>
    <name evidence="2" type="ORF">PFLUV_G00182220</name>
</gene>
<dbReference type="EMBL" id="VHII01000015">
    <property type="protein sequence ID" value="KAF1380026.1"/>
    <property type="molecule type" value="Genomic_DNA"/>
</dbReference>
<reference evidence="2 3" key="1">
    <citation type="submission" date="2019-06" db="EMBL/GenBank/DDBJ databases">
        <title>A chromosome-scale genome assembly of the European perch, Perca fluviatilis.</title>
        <authorList>
            <person name="Roques C."/>
            <person name="Zahm M."/>
            <person name="Cabau C."/>
            <person name="Klopp C."/>
            <person name="Bouchez O."/>
            <person name="Donnadieu C."/>
            <person name="Kuhl H."/>
            <person name="Gislard M."/>
            <person name="Guendouz S."/>
            <person name="Journot L."/>
            <person name="Haffray P."/>
            <person name="Bestin A."/>
            <person name="Morvezen R."/>
            <person name="Feron R."/>
            <person name="Wen M."/>
            <person name="Jouanno E."/>
            <person name="Herpin A."/>
            <person name="Schartl M."/>
            <person name="Postlethwait J."/>
            <person name="Schaerlinger B."/>
            <person name="Chardard D."/>
            <person name="Lecocq T."/>
            <person name="Poncet C."/>
            <person name="Jaffrelo L."/>
            <person name="Lampietro C."/>
            <person name="Guiguen Y."/>
        </authorList>
    </citation>
    <scope>NUCLEOTIDE SEQUENCE [LARGE SCALE GENOMIC DNA]</scope>
    <source>
        <tissue evidence="2">Blood</tissue>
    </source>
</reference>
<organism evidence="2 3">
    <name type="scientific">Perca fluviatilis</name>
    <name type="common">European perch</name>
    <dbReference type="NCBI Taxonomy" id="8168"/>
    <lineage>
        <taxon>Eukaryota</taxon>
        <taxon>Metazoa</taxon>
        <taxon>Chordata</taxon>
        <taxon>Craniata</taxon>
        <taxon>Vertebrata</taxon>
        <taxon>Euteleostomi</taxon>
        <taxon>Actinopterygii</taxon>
        <taxon>Neopterygii</taxon>
        <taxon>Teleostei</taxon>
        <taxon>Neoteleostei</taxon>
        <taxon>Acanthomorphata</taxon>
        <taxon>Eupercaria</taxon>
        <taxon>Perciformes</taxon>
        <taxon>Percoidei</taxon>
        <taxon>Percidae</taxon>
        <taxon>Percinae</taxon>
        <taxon>Perca</taxon>
    </lineage>
</organism>
<dbReference type="OrthoDB" id="10023351at2759"/>
<protein>
    <submittedName>
        <fullName evidence="2">Uncharacterized protein</fullName>
    </submittedName>
</protein>
<feature type="compositionally biased region" description="Basic and acidic residues" evidence="1">
    <location>
        <begin position="1"/>
        <end position="24"/>
    </location>
</feature>
<evidence type="ECO:0000256" key="1">
    <source>
        <dbReference type="SAM" id="MobiDB-lite"/>
    </source>
</evidence>
<comment type="caution">
    <text evidence="2">The sequence shown here is derived from an EMBL/GenBank/DDBJ whole genome shotgun (WGS) entry which is preliminary data.</text>
</comment>
<evidence type="ECO:0000313" key="2">
    <source>
        <dbReference type="EMBL" id="KAF1380026.1"/>
    </source>
</evidence>
<dbReference type="AlphaFoldDB" id="A0A6A5EBQ1"/>
<name>A0A6A5EBQ1_PERFL</name>
<sequence length="82" mass="9371">MSAMHWEARRRQSALDRRMARDKQQLLQKSSETSSNATGSNTTQEQTAGDHCPHCKGNLKTPVHYSAKISNRYSSSQYSQQW</sequence>